<keyword evidence="5 9" id="KW-0333">Golgi apparatus</keyword>
<evidence type="ECO:0000313" key="12">
    <source>
        <dbReference type="Proteomes" id="UP000274756"/>
    </source>
</evidence>
<evidence type="ECO:0000256" key="9">
    <source>
        <dbReference type="RuleBase" id="RU366065"/>
    </source>
</evidence>
<evidence type="ECO:0000256" key="5">
    <source>
        <dbReference type="ARBA" id="ARBA00023034"/>
    </source>
</evidence>
<evidence type="ECO:0000256" key="3">
    <source>
        <dbReference type="ARBA" id="ARBA00022824"/>
    </source>
</evidence>
<dbReference type="STRING" id="318479.A0A0N4UGC4"/>
<dbReference type="Proteomes" id="UP000038040">
    <property type="component" value="Unplaced"/>
</dbReference>
<accession>A0A0N4UGC4</accession>
<dbReference type="GO" id="GO:0030008">
    <property type="term" value="C:TRAPP complex"/>
    <property type="evidence" value="ECO:0007669"/>
    <property type="project" value="UniProtKB-UniRule"/>
</dbReference>
<dbReference type="GO" id="GO:0005783">
    <property type="term" value="C:endoplasmic reticulum"/>
    <property type="evidence" value="ECO:0007669"/>
    <property type="project" value="UniProtKB-SubCell"/>
</dbReference>
<dbReference type="EMBL" id="UYYG01001187">
    <property type="protein sequence ID" value="VDN59673.1"/>
    <property type="molecule type" value="Genomic_DNA"/>
</dbReference>
<dbReference type="CDD" id="cd14856">
    <property type="entry name" value="TRAPPC4_synbindin"/>
    <property type="match status" value="1"/>
</dbReference>
<proteinExistence type="inferred from homology"/>
<evidence type="ECO:0000313" key="10">
    <source>
        <dbReference type="EMBL" id="VDN59673.1"/>
    </source>
</evidence>
<organism evidence="11 13">
    <name type="scientific">Dracunculus medinensis</name>
    <name type="common">Guinea worm</name>
    <dbReference type="NCBI Taxonomy" id="318479"/>
    <lineage>
        <taxon>Eukaryota</taxon>
        <taxon>Metazoa</taxon>
        <taxon>Ecdysozoa</taxon>
        <taxon>Nematoda</taxon>
        <taxon>Chromadorea</taxon>
        <taxon>Rhabditida</taxon>
        <taxon>Spirurina</taxon>
        <taxon>Dracunculoidea</taxon>
        <taxon>Dracunculidae</taxon>
        <taxon>Dracunculus</taxon>
    </lineage>
</organism>
<evidence type="ECO:0000256" key="8">
    <source>
        <dbReference type="ARBA" id="ARBA00046941"/>
    </source>
</evidence>
<evidence type="ECO:0000256" key="2">
    <source>
        <dbReference type="ARBA" id="ARBA00022448"/>
    </source>
</evidence>
<dbReference type="SUPFAM" id="SSF64356">
    <property type="entry name" value="SNARE-like"/>
    <property type="match status" value="1"/>
</dbReference>
<keyword evidence="4 9" id="KW-0931">ER-Golgi transport</keyword>
<evidence type="ECO:0000256" key="4">
    <source>
        <dbReference type="ARBA" id="ARBA00022892"/>
    </source>
</evidence>
<dbReference type="InterPro" id="IPR011012">
    <property type="entry name" value="Longin-like_dom_sf"/>
</dbReference>
<dbReference type="GO" id="GO:0005794">
    <property type="term" value="C:Golgi apparatus"/>
    <property type="evidence" value="ECO:0007669"/>
    <property type="project" value="UniProtKB-SubCell"/>
</dbReference>
<dbReference type="Pfam" id="PF04099">
    <property type="entry name" value="Sybindin"/>
    <property type="match status" value="1"/>
</dbReference>
<evidence type="ECO:0000256" key="7">
    <source>
        <dbReference type="ARBA" id="ARBA00046052"/>
    </source>
</evidence>
<dbReference type="GO" id="GO:0006888">
    <property type="term" value="P:endoplasmic reticulum to Golgi vesicle-mediated transport"/>
    <property type="evidence" value="ECO:0007669"/>
    <property type="project" value="UniProtKB-UniRule"/>
</dbReference>
<sequence>MSIYQVFIINRAGSLIYDWEDSKEGNVGIEKTFSYPLDIIFDIVDQKISVVFGERDSIAIRYTVAAINGITVQGTRIMMNNEEVDVMEYLSNEANFPLNIRFMPPTITTNEKIILSSTFHSLFTIAAQLSPAKKSSGIEILSTTKFKLQCFQPTTGVKFIVVGSPSMTTGIDNFLRRLYELYADYALKNPFYSIDMPIRCQRFDDAVKNLIEKHDKYHMVTI</sequence>
<evidence type="ECO:0000256" key="6">
    <source>
        <dbReference type="ARBA" id="ARBA00038179"/>
    </source>
</evidence>
<evidence type="ECO:0000256" key="1">
    <source>
        <dbReference type="ARBA" id="ARBA00004555"/>
    </source>
</evidence>
<dbReference type="InterPro" id="IPR007233">
    <property type="entry name" value="TRAPPC"/>
</dbReference>
<dbReference type="AlphaFoldDB" id="A0A0N4UGC4"/>
<comment type="function">
    <text evidence="7">Core component of the TRAPP complexes which has a function of guanine nucleotide exchange factor activity for Rab1 GTPase. Plays a role in vesicular transport from endoplasmic reticulum to Golgi and autophagy. May play a role in dendrite postsynaptic membrane trafficking.</text>
</comment>
<reference evidence="13" key="1">
    <citation type="submission" date="2017-02" db="UniProtKB">
        <authorList>
            <consortium name="WormBaseParasite"/>
        </authorList>
    </citation>
    <scope>IDENTIFICATION</scope>
</reference>
<gene>
    <name evidence="10" type="ORF">DME_LOCUS9646</name>
</gene>
<name>A0A0N4UGC4_DRAME</name>
<dbReference type="PANTHER" id="PTHR23249:SF15">
    <property type="entry name" value="TRAFFICKING PROTEIN PARTICLE COMPLEX SUBUNIT 4"/>
    <property type="match status" value="1"/>
</dbReference>
<comment type="subunit">
    <text evidence="8">Component of the multisubunit TRAPP (transport protein particle) complex, which includes at least TRAPPC2, TRAPPC2L, TRAPPC3, TRAPPC3L, TRAPPC4, TRAPPC5, TRAPPC8, TRAPPC9, TRAPPC10, TRAPPC11 and TRAPPC12. Interacts with SDC2.</text>
</comment>
<dbReference type="WBParaSite" id="DME_0000653501-mRNA-1">
    <property type="protein sequence ID" value="DME_0000653501-mRNA-1"/>
    <property type="gene ID" value="DME_0000653501"/>
</dbReference>
<comment type="subunit">
    <text evidence="9">Part of the multisubunit transport protein particle (TRAPP) complex.</text>
</comment>
<dbReference type="Gene3D" id="3.30.450.70">
    <property type="match status" value="1"/>
</dbReference>
<dbReference type="PANTHER" id="PTHR23249">
    <property type="entry name" value="TRAFFICKING PROTEIN PARTICLE COMPLEX SUBUNIT"/>
    <property type="match status" value="1"/>
</dbReference>
<dbReference type="Proteomes" id="UP000274756">
    <property type="component" value="Unassembled WGS sequence"/>
</dbReference>
<reference evidence="10 12" key="2">
    <citation type="submission" date="2018-11" db="EMBL/GenBank/DDBJ databases">
        <authorList>
            <consortium name="Pathogen Informatics"/>
        </authorList>
    </citation>
    <scope>NUCLEOTIDE SEQUENCE [LARGE SCALE GENOMIC DNA]</scope>
</reference>
<comment type="subcellular location">
    <subcellularLocation>
        <location evidence="9">Endoplasmic reticulum</location>
    </subcellularLocation>
    <subcellularLocation>
        <location evidence="9">Golgi apparatus</location>
        <location evidence="9">cis-Golgi network</location>
    </subcellularLocation>
    <subcellularLocation>
        <location evidence="1">Golgi apparatus</location>
    </subcellularLocation>
</comment>
<evidence type="ECO:0000313" key="13">
    <source>
        <dbReference type="WBParaSite" id="DME_0000653501-mRNA-1"/>
    </source>
</evidence>
<dbReference type="OrthoDB" id="246406at2759"/>
<comment type="similarity">
    <text evidence="6">Belongs to the TRAPP small subunits family. TRAPPC4 subfamily.</text>
</comment>
<keyword evidence="12" id="KW-1185">Reference proteome</keyword>
<evidence type="ECO:0000313" key="11">
    <source>
        <dbReference type="Proteomes" id="UP000038040"/>
    </source>
</evidence>
<protein>
    <recommendedName>
        <fullName evidence="9">Trafficking protein particle complex subunit</fullName>
    </recommendedName>
</protein>
<dbReference type="SMART" id="SM01399">
    <property type="entry name" value="Sybindin"/>
    <property type="match status" value="1"/>
</dbReference>
<keyword evidence="3 9" id="KW-0256">Endoplasmic reticulum</keyword>
<keyword evidence="2 9" id="KW-0813">Transport</keyword>